<protein>
    <submittedName>
        <fullName evidence="1">DUF3025 domain-containing protein</fullName>
    </submittedName>
</protein>
<reference evidence="1 2" key="1">
    <citation type="submission" date="2023-02" db="EMBL/GenBank/DDBJ databases">
        <title>Complete genome sequence of a novel bacterium Oceanimonas sp. NTOU-MSR1 isolated from marine coast sediment.</title>
        <authorList>
            <person name="Yang H.-T."/>
            <person name="Chen Y.-L."/>
            <person name="Ho Y.-N."/>
        </authorList>
    </citation>
    <scope>NUCLEOTIDE SEQUENCE [LARGE SCALE GENOMIC DNA]</scope>
    <source>
        <strain evidence="1 2">NTOU-MSR1</strain>
    </source>
</reference>
<dbReference type="AlphaFoldDB" id="A0AA50KQ36"/>
<dbReference type="Pfam" id="PF11227">
    <property type="entry name" value="DUF3025"/>
    <property type="match status" value="1"/>
</dbReference>
<proteinExistence type="predicted"/>
<accession>A0AA50KQ36</accession>
<dbReference type="Proteomes" id="UP001223802">
    <property type="component" value="Chromosome"/>
</dbReference>
<gene>
    <name evidence="1" type="ORF">PU634_08120</name>
</gene>
<name>A0AA50KQ36_9GAMM</name>
<dbReference type="KEGG" id="ope:PU634_08120"/>
<evidence type="ECO:0000313" key="2">
    <source>
        <dbReference type="Proteomes" id="UP001223802"/>
    </source>
</evidence>
<sequence length="259" mass="29785">MNWDPDFTTRNAILGQLAGLVAFDEPDWPSLAGLNRRLAAGLPVRFVSEEHFTDLACYYEEAVAQGVVPTRSANWHDFFGAVIWHLFPRTKAWLNQRHMDDIRAHGARQRTPRRDRITHFDECGLVLAVPEGDDAEALALLQAHDWHGLFLDRRARWGNDWQPFIFGHALYEQALAPFIGLTAKAVVLALPAGFFTRPRHEQYPLLDRALCARLQDQALFDRPRPLQPLPLLGIPGWWPASEQPAFYDNTDYFRPRRQR</sequence>
<organism evidence="1 2">
    <name type="scientific">Oceanimonas pelagia</name>
    <dbReference type="NCBI Taxonomy" id="3028314"/>
    <lineage>
        <taxon>Bacteria</taxon>
        <taxon>Pseudomonadati</taxon>
        <taxon>Pseudomonadota</taxon>
        <taxon>Gammaproteobacteria</taxon>
        <taxon>Aeromonadales</taxon>
        <taxon>Aeromonadaceae</taxon>
        <taxon>Oceanimonas</taxon>
    </lineage>
</organism>
<keyword evidence="2" id="KW-1185">Reference proteome</keyword>
<dbReference type="EMBL" id="CP118224">
    <property type="protein sequence ID" value="WMC12316.1"/>
    <property type="molecule type" value="Genomic_DNA"/>
</dbReference>
<dbReference type="InterPro" id="IPR021390">
    <property type="entry name" value="DUF3025"/>
</dbReference>
<evidence type="ECO:0000313" key="1">
    <source>
        <dbReference type="EMBL" id="WMC12316.1"/>
    </source>
</evidence>
<dbReference type="RefSeq" id="WP_306763548.1">
    <property type="nucleotide sequence ID" value="NZ_CP118224.1"/>
</dbReference>